<organism evidence="1 2">
    <name type="scientific">Holotrichia oblita</name>
    <name type="common">Chafer beetle</name>
    <dbReference type="NCBI Taxonomy" id="644536"/>
    <lineage>
        <taxon>Eukaryota</taxon>
        <taxon>Metazoa</taxon>
        <taxon>Ecdysozoa</taxon>
        <taxon>Arthropoda</taxon>
        <taxon>Hexapoda</taxon>
        <taxon>Insecta</taxon>
        <taxon>Pterygota</taxon>
        <taxon>Neoptera</taxon>
        <taxon>Endopterygota</taxon>
        <taxon>Coleoptera</taxon>
        <taxon>Polyphaga</taxon>
        <taxon>Scarabaeiformia</taxon>
        <taxon>Scarabaeidae</taxon>
        <taxon>Melolonthinae</taxon>
        <taxon>Holotrichia</taxon>
    </lineage>
</organism>
<accession>A0ACB9TMW2</accession>
<protein>
    <submittedName>
        <fullName evidence="1">Uncharacterized protein</fullName>
    </submittedName>
</protein>
<keyword evidence="2" id="KW-1185">Reference proteome</keyword>
<comment type="caution">
    <text evidence="1">The sequence shown here is derived from an EMBL/GenBank/DDBJ whole genome shotgun (WGS) entry which is preliminary data.</text>
</comment>
<proteinExistence type="predicted"/>
<dbReference type="Proteomes" id="UP001056778">
    <property type="component" value="Chromosome 2"/>
</dbReference>
<name>A0ACB9TMW2_HOLOL</name>
<evidence type="ECO:0000313" key="2">
    <source>
        <dbReference type="Proteomes" id="UP001056778"/>
    </source>
</evidence>
<sequence length="581" mass="68296">MQVSRNSIQHSTNVSVVERLNLSCNEGSLEKKKQSFIDKIINSENPLTFRSDDSDCTMLRYGEYSPNNPNLRVSTAPYLGLGEYEQRRQLLLKQRQEDYKEHINRKNERIKNTVNKILETKLVPAGNSKSVQTDIQNIHNKLVQFNNQESNCLSADFSPESANSDKENREIFNNKSFNVQRIDQRLTTIQNDLLSNMDKPRSILSNRRTETPADHMLSDYNRGYVSSCLDGFSYHDKYDEMQRERIKREAYQQELRSQIEEKRRYAEIRQEQERREQERENRRLEQQLLRMQEEQIREEQRKAIREEQVRRSSEEFLRRKQDLQLRSGYRKRLESENSTLSLRNTNVASKMSHYSPPVSRRNTLSYTVPSSSSSYPDTSPRCSSNRFNTSFSRRDVLNRMDLLNIHDTHDTHRDYNRFNRFDSLSRIDTLKHDTLNRLETLSINDSLSRVQRRHSATQQDLSMIRRSPKMQRRSSSSRLDDPLPIPVLKAHSPVAQELKNSVAVNSSRHTSDAVKKLEEKWQIPAVQKNIINHGDLFADGHGRSILTQLGAIRMQLQREQLRMDETLRQRSNVQAKAVNFH</sequence>
<dbReference type="EMBL" id="CM043016">
    <property type="protein sequence ID" value="KAI4467974.1"/>
    <property type="molecule type" value="Genomic_DNA"/>
</dbReference>
<gene>
    <name evidence="1" type="ORF">MML48_2g00000381</name>
</gene>
<evidence type="ECO:0000313" key="1">
    <source>
        <dbReference type="EMBL" id="KAI4467974.1"/>
    </source>
</evidence>
<reference evidence="1" key="1">
    <citation type="submission" date="2022-04" db="EMBL/GenBank/DDBJ databases">
        <title>Chromosome-scale genome assembly of Holotrichia oblita Faldermann.</title>
        <authorList>
            <person name="Rongchong L."/>
        </authorList>
    </citation>
    <scope>NUCLEOTIDE SEQUENCE</scope>
    <source>
        <strain evidence="1">81SQS9</strain>
    </source>
</reference>